<dbReference type="Proteomes" id="UP000186594">
    <property type="component" value="Unassembled WGS sequence"/>
</dbReference>
<dbReference type="EMBL" id="LXFE01000257">
    <property type="protein sequence ID" value="OLL26000.1"/>
    <property type="molecule type" value="Genomic_DNA"/>
</dbReference>
<evidence type="ECO:0000313" key="2">
    <source>
        <dbReference type="EMBL" id="OLL26000.1"/>
    </source>
</evidence>
<comment type="caution">
    <text evidence="2">The sequence shown here is derived from an EMBL/GenBank/DDBJ whole genome shotgun (WGS) entry which is preliminary data.</text>
</comment>
<keyword evidence="3" id="KW-1185">Reference proteome</keyword>
<sequence>MPAGESAKNRPVPYPRRRPSSKGPRVVDLTIEDGLAEAGPQLTPKPTSMKNMAAHQCVICLEGPTDAVVTTCGMRFGRTSSLHSQVIYTVDIVSRAL</sequence>
<proteinExistence type="predicted"/>
<protein>
    <submittedName>
        <fullName evidence="2">Uncharacterized protein</fullName>
    </submittedName>
</protein>
<organism evidence="2 3">
    <name type="scientific">Neolecta irregularis (strain DAH-3)</name>
    <dbReference type="NCBI Taxonomy" id="1198029"/>
    <lineage>
        <taxon>Eukaryota</taxon>
        <taxon>Fungi</taxon>
        <taxon>Dikarya</taxon>
        <taxon>Ascomycota</taxon>
        <taxon>Taphrinomycotina</taxon>
        <taxon>Neolectales</taxon>
        <taxon>Neolectaceae</taxon>
        <taxon>Neolecta</taxon>
    </lineage>
</organism>
<gene>
    <name evidence="2" type="ORF">NEOLI_000173</name>
</gene>
<evidence type="ECO:0000256" key="1">
    <source>
        <dbReference type="SAM" id="MobiDB-lite"/>
    </source>
</evidence>
<reference evidence="2 3" key="1">
    <citation type="submission" date="2016-04" db="EMBL/GenBank/DDBJ databases">
        <title>Evolutionary innovation and constraint leading to complex multicellularity in the Ascomycota.</title>
        <authorList>
            <person name="Cisse O."/>
            <person name="Nguyen A."/>
            <person name="Hewitt D.A."/>
            <person name="Jedd G."/>
            <person name="Stajich J.E."/>
        </authorList>
    </citation>
    <scope>NUCLEOTIDE SEQUENCE [LARGE SCALE GENOMIC DNA]</scope>
    <source>
        <strain evidence="2 3">DAH-3</strain>
    </source>
</reference>
<dbReference type="AlphaFoldDB" id="A0A1U7LTK6"/>
<evidence type="ECO:0000313" key="3">
    <source>
        <dbReference type="Proteomes" id="UP000186594"/>
    </source>
</evidence>
<feature type="region of interest" description="Disordered" evidence="1">
    <location>
        <begin position="1"/>
        <end position="25"/>
    </location>
</feature>
<accession>A0A1U7LTK6</accession>
<name>A0A1U7LTK6_NEOID</name>